<accession>A0A4Y2S8K9</accession>
<dbReference type="AlphaFoldDB" id="A0A4Y2S8K9"/>
<evidence type="ECO:0000313" key="2">
    <source>
        <dbReference type="Proteomes" id="UP000499080"/>
    </source>
</evidence>
<name>A0A4Y2S8K9_ARAVE</name>
<protein>
    <submittedName>
        <fullName evidence="1">Uncharacterized protein</fullName>
    </submittedName>
</protein>
<proteinExistence type="predicted"/>
<keyword evidence="2" id="KW-1185">Reference proteome</keyword>
<organism evidence="1 2">
    <name type="scientific">Araneus ventricosus</name>
    <name type="common">Orbweaver spider</name>
    <name type="synonym">Epeira ventricosa</name>
    <dbReference type="NCBI Taxonomy" id="182803"/>
    <lineage>
        <taxon>Eukaryota</taxon>
        <taxon>Metazoa</taxon>
        <taxon>Ecdysozoa</taxon>
        <taxon>Arthropoda</taxon>
        <taxon>Chelicerata</taxon>
        <taxon>Arachnida</taxon>
        <taxon>Araneae</taxon>
        <taxon>Araneomorphae</taxon>
        <taxon>Entelegynae</taxon>
        <taxon>Araneoidea</taxon>
        <taxon>Araneidae</taxon>
        <taxon>Araneus</taxon>
    </lineage>
</organism>
<reference evidence="1 2" key="1">
    <citation type="journal article" date="2019" name="Sci. Rep.">
        <title>Orb-weaving spider Araneus ventricosus genome elucidates the spidroin gene catalogue.</title>
        <authorList>
            <person name="Kono N."/>
            <person name="Nakamura H."/>
            <person name="Ohtoshi R."/>
            <person name="Moran D.A.P."/>
            <person name="Shinohara A."/>
            <person name="Yoshida Y."/>
            <person name="Fujiwara M."/>
            <person name="Mori M."/>
            <person name="Tomita M."/>
            <person name="Arakawa K."/>
        </authorList>
    </citation>
    <scope>NUCLEOTIDE SEQUENCE [LARGE SCALE GENOMIC DNA]</scope>
</reference>
<gene>
    <name evidence="1" type="ORF">AVEN_37196_1</name>
</gene>
<dbReference type="EMBL" id="BGPR01020151">
    <property type="protein sequence ID" value="GBN83936.1"/>
    <property type="molecule type" value="Genomic_DNA"/>
</dbReference>
<dbReference type="Proteomes" id="UP000499080">
    <property type="component" value="Unassembled WGS sequence"/>
</dbReference>
<evidence type="ECO:0000313" key="1">
    <source>
        <dbReference type="EMBL" id="GBN83936.1"/>
    </source>
</evidence>
<sequence length="103" mass="11409">MSPFKHVGLPGLLNHCHLSPVNVVDILKLKFESVVNIGKTGEEDCNIVPREYRGSTELFTQTIYVRPFMIEDTPTDELFPPSLFGPFSMESGEVAPPMGMIGN</sequence>
<comment type="caution">
    <text evidence="1">The sequence shown here is derived from an EMBL/GenBank/DDBJ whole genome shotgun (WGS) entry which is preliminary data.</text>
</comment>